<gene>
    <name evidence="2" type="ORF">ACFOND_09065</name>
</gene>
<dbReference type="InterPro" id="IPR036895">
    <property type="entry name" value="Uracil-DNA_glycosylase-like_sf"/>
</dbReference>
<dbReference type="EC" id="3.2.2.15" evidence="2"/>
<keyword evidence="2" id="KW-0378">Hydrolase</keyword>
<keyword evidence="3" id="KW-1185">Reference proteome</keyword>
<dbReference type="Gene3D" id="3.40.470.10">
    <property type="entry name" value="Uracil-DNA glycosylase-like domain"/>
    <property type="match status" value="1"/>
</dbReference>
<name>A0ABV7WR40_9GAMM</name>
<dbReference type="InterPro" id="IPR026353">
    <property type="entry name" value="Hypoxan-DNA_Glyclase"/>
</dbReference>
<sequence>MNNAIQSFDAETKSEPKVLILGSIPGVASLNAHQYYAHPRNAFWSIMCRYFGLDEQSDYEHRLAGLLDKNIALWDVLGRAERQGSLDSAINIQTEQANPIDAFITQHTSVEAILFNGGKAESSFKKVFAKQPVFANIATHKLPSTSPAFAAMSFEQKCQQWHQCLSLYF</sequence>
<protein>
    <submittedName>
        <fullName evidence="2">DNA-deoxyinosine glycosylase</fullName>
        <ecNumber evidence="2">3.2.2.15</ecNumber>
    </submittedName>
</protein>
<dbReference type="Proteomes" id="UP001595710">
    <property type="component" value="Unassembled WGS sequence"/>
</dbReference>
<dbReference type="EMBL" id="JBHRYN010000011">
    <property type="protein sequence ID" value="MFC3701786.1"/>
    <property type="molecule type" value="Genomic_DNA"/>
</dbReference>
<organism evidence="2 3">
    <name type="scientific">Reinekea marina</name>
    <dbReference type="NCBI Taxonomy" id="1310421"/>
    <lineage>
        <taxon>Bacteria</taxon>
        <taxon>Pseudomonadati</taxon>
        <taxon>Pseudomonadota</taxon>
        <taxon>Gammaproteobacteria</taxon>
        <taxon>Oceanospirillales</taxon>
        <taxon>Saccharospirillaceae</taxon>
        <taxon>Reinekea</taxon>
    </lineage>
</organism>
<keyword evidence="2" id="KW-0326">Glycosidase</keyword>
<comment type="caution">
    <text evidence="2">The sequence shown here is derived from an EMBL/GenBank/DDBJ whole genome shotgun (WGS) entry which is preliminary data.</text>
</comment>
<dbReference type="CDD" id="cd10032">
    <property type="entry name" value="UDG-F6_HDG"/>
    <property type="match status" value="1"/>
</dbReference>
<dbReference type="NCBIfam" id="TIGR04274">
    <property type="entry name" value="hypoxanDNAglyco"/>
    <property type="match status" value="1"/>
</dbReference>
<accession>A0ABV7WR40</accession>
<dbReference type="Pfam" id="PF03167">
    <property type="entry name" value="UDG"/>
    <property type="match status" value="1"/>
</dbReference>
<proteinExistence type="predicted"/>
<evidence type="ECO:0000313" key="3">
    <source>
        <dbReference type="Proteomes" id="UP001595710"/>
    </source>
</evidence>
<dbReference type="GO" id="GO:0033958">
    <property type="term" value="F:DNA-deoxyinosine glycosylase activity"/>
    <property type="evidence" value="ECO:0007669"/>
    <property type="project" value="UniProtKB-EC"/>
</dbReference>
<dbReference type="InterPro" id="IPR005122">
    <property type="entry name" value="Uracil-DNA_glycosylase-like"/>
</dbReference>
<evidence type="ECO:0000313" key="2">
    <source>
        <dbReference type="EMBL" id="MFC3701786.1"/>
    </source>
</evidence>
<feature type="domain" description="Uracil-DNA glycosylase-like" evidence="1">
    <location>
        <begin position="13"/>
        <end position="154"/>
    </location>
</feature>
<reference evidence="3" key="1">
    <citation type="journal article" date="2019" name="Int. J. Syst. Evol. Microbiol.">
        <title>The Global Catalogue of Microorganisms (GCM) 10K type strain sequencing project: providing services to taxonomists for standard genome sequencing and annotation.</title>
        <authorList>
            <consortium name="The Broad Institute Genomics Platform"/>
            <consortium name="The Broad Institute Genome Sequencing Center for Infectious Disease"/>
            <person name="Wu L."/>
            <person name="Ma J."/>
        </authorList>
    </citation>
    <scope>NUCLEOTIDE SEQUENCE [LARGE SCALE GENOMIC DNA]</scope>
    <source>
        <strain evidence="3">CECT 8288</strain>
    </source>
</reference>
<dbReference type="SUPFAM" id="SSF52141">
    <property type="entry name" value="Uracil-DNA glycosylase-like"/>
    <property type="match status" value="1"/>
</dbReference>
<evidence type="ECO:0000259" key="1">
    <source>
        <dbReference type="Pfam" id="PF03167"/>
    </source>
</evidence>
<dbReference type="RefSeq" id="WP_290283203.1">
    <property type="nucleotide sequence ID" value="NZ_JAUFQI010000001.1"/>
</dbReference>